<evidence type="ECO:0000256" key="1">
    <source>
        <dbReference type="ARBA" id="ARBA00004869"/>
    </source>
</evidence>
<dbReference type="HAMAP" id="MF_00559">
    <property type="entry name" value="G3P_dehdrog_arch"/>
    <property type="match status" value="1"/>
</dbReference>
<dbReference type="SUPFAM" id="SSF55347">
    <property type="entry name" value="Glyceraldehyde-3-phosphate dehydrogenase-like, C-terminal domain"/>
    <property type="match status" value="1"/>
</dbReference>
<dbReference type="InterPro" id="IPR020828">
    <property type="entry name" value="GlycerAld_3-P_DH_NAD(P)-bd"/>
</dbReference>
<dbReference type="GO" id="GO:0047100">
    <property type="term" value="F:glyceraldehyde-3-phosphate dehydrogenase (NADP+) (phosphorylating) activity"/>
    <property type="evidence" value="ECO:0007669"/>
    <property type="project" value="RHEA"/>
</dbReference>
<gene>
    <name evidence="14" type="primary">gap2</name>
    <name evidence="10" type="synonym">gap</name>
</gene>
<dbReference type="GO" id="GO:0006096">
    <property type="term" value="P:glycolytic process"/>
    <property type="evidence" value="ECO:0007669"/>
    <property type="project" value="UniProtKB-UniRule"/>
</dbReference>
<keyword evidence="7 10" id="KW-0324">Glycolysis</keyword>
<feature type="binding site" evidence="10">
    <location>
        <position position="168"/>
    </location>
    <ligand>
        <name>NAD(+)</name>
        <dbReference type="ChEBI" id="CHEBI:57540"/>
    </ligand>
</feature>
<keyword evidence="4 10" id="KW-0521">NADP</keyword>
<dbReference type="CDD" id="cd02278">
    <property type="entry name" value="GAPDH_II_N"/>
    <property type="match status" value="1"/>
</dbReference>
<dbReference type="EMBL" id="KF901042">
    <property type="protein sequence ID" value="AIF15989.1"/>
    <property type="molecule type" value="Genomic_DNA"/>
</dbReference>
<dbReference type="GO" id="GO:0004365">
    <property type="term" value="F:glyceraldehyde-3-phosphate dehydrogenase (NAD+) (phosphorylating) activity"/>
    <property type="evidence" value="ECO:0007669"/>
    <property type="project" value="UniProtKB-UniRule"/>
</dbReference>
<evidence type="ECO:0000313" key="14">
    <source>
        <dbReference type="EMBL" id="AIF15989.1"/>
    </source>
</evidence>
<dbReference type="NCBIfam" id="TIGR01546">
    <property type="entry name" value="GAPDH-II_archae"/>
    <property type="match status" value="1"/>
</dbReference>
<accession>A0A075HJ75</accession>
<dbReference type="UniPathway" id="UPA00109">
    <property type="reaction ID" value="UER00184"/>
</dbReference>
<evidence type="ECO:0000256" key="12">
    <source>
        <dbReference type="RuleBase" id="RU003388"/>
    </source>
</evidence>
<evidence type="ECO:0000256" key="7">
    <source>
        <dbReference type="ARBA" id="ARBA00023152"/>
    </source>
</evidence>
<comment type="similarity">
    <text evidence="2 10 12">Belongs to the glyceraldehyde-3-phosphate dehydrogenase family.</text>
</comment>
<dbReference type="GO" id="GO:0050661">
    <property type="term" value="F:NADP binding"/>
    <property type="evidence" value="ECO:0007669"/>
    <property type="project" value="UniProtKB-UniRule"/>
</dbReference>
<dbReference type="AlphaFoldDB" id="A0A075HJ75"/>
<dbReference type="SUPFAM" id="SSF51735">
    <property type="entry name" value="NAD(P)-binding Rossmann-fold domains"/>
    <property type="match status" value="1"/>
</dbReference>
<evidence type="ECO:0000256" key="6">
    <source>
        <dbReference type="ARBA" id="ARBA00023027"/>
    </source>
</evidence>
<comment type="catalytic activity">
    <reaction evidence="9 10 12">
        <text>D-glyceraldehyde 3-phosphate + phosphate + NAD(+) = (2R)-3-phospho-glyceroyl phosphate + NADH + H(+)</text>
        <dbReference type="Rhea" id="RHEA:10300"/>
        <dbReference type="ChEBI" id="CHEBI:15378"/>
        <dbReference type="ChEBI" id="CHEBI:43474"/>
        <dbReference type="ChEBI" id="CHEBI:57540"/>
        <dbReference type="ChEBI" id="CHEBI:57604"/>
        <dbReference type="ChEBI" id="CHEBI:57945"/>
        <dbReference type="ChEBI" id="CHEBI:59776"/>
        <dbReference type="EC" id="1.2.1.59"/>
    </reaction>
</comment>
<dbReference type="PROSITE" id="PS00071">
    <property type="entry name" value="GAPDH"/>
    <property type="match status" value="1"/>
</dbReference>
<organism evidence="14">
    <name type="scientific">uncultured marine thaumarchaeote KM3_72_A09</name>
    <dbReference type="NCBI Taxonomy" id="1456261"/>
    <lineage>
        <taxon>Archaea</taxon>
        <taxon>Nitrososphaerota</taxon>
        <taxon>environmental samples</taxon>
    </lineage>
</organism>
<dbReference type="PIRSF" id="PIRSF000149">
    <property type="entry name" value="GAP_DH"/>
    <property type="match status" value="1"/>
</dbReference>
<evidence type="ECO:0000256" key="5">
    <source>
        <dbReference type="ARBA" id="ARBA00023002"/>
    </source>
</evidence>
<comment type="caution">
    <text evidence="10">Lacks conserved residue(s) required for the propagation of feature annotation.</text>
</comment>
<dbReference type="EC" id="1.2.1.59" evidence="10 12"/>
<dbReference type="InterPro" id="IPR006436">
    <property type="entry name" value="Glyceraldehyde-3-P_DH_2_arc"/>
</dbReference>
<dbReference type="Pfam" id="PF02800">
    <property type="entry name" value="Gp_dh_C"/>
    <property type="match status" value="1"/>
</dbReference>
<comment type="subunit">
    <text evidence="3 10 12">Homotetramer.</text>
</comment>
<name>A0A075HJ75_9ARCH</name>
<evidence type="ECO:0000256" key="10">
    <source>
        <dbReference type="HAMAP-Rule" id="MF_00559"/>
    </source>
</evidence>
<evidence type="ECO:0000259" key="13">
    <source>
        <dbReference type="SMART" id="SM00846"/>
    </source>
</evidence>
<dbReference type="NCBIfam" id="NF003251">
    <property type="entry name" value="PRK04207.1"/>
    <property type="match status" value="1"/>
</dbReference>
<evidence type="ECO:0000256" key="8">
    <source>
        <dbReference type="ARBA" id="ARBA00048067"/>
    </source>
</evidence>
<reference evidence="14" key="1">
    <citation type="journal article" date="2014" name="Genome Biol. Evol.">
        <title>Pangenome evidence for extensive interdomain horizontal transfer affecting lineage core and shell genes in uncultured planktonic thaumarchaeota and euryarchaeota.</title>
        <authorList>
            <person name="Deschamps P."/>
            <person name="Zivanovic Y."/>
            <person name="Moreira D."/>
            <person name="Rodriguez-Valera F."/>
            <person name="Lopez-Garcia P."/>
        </authorList>
    </citation>
    <scope>NUCLEOTIDE SEQUENCE</scope>
</reference>
<dbReference type="InterPro" id="IPR020829">
    <property type="entry name" value="GlycerAld_3-P_DH_cat"/>
</dbReference>
<comment type="catalytic activity">
    <reaction evidence="8 10 12">
        <text>D-glyceraldehyde 3-phosphate + phosphate + NADP(+) = (2R)-3-phospho-glyceroyl phosphate + NADPH + H(+)</text>
        <dbReference type="Rhea" id="RHEA:10296"/>
        <dbReference type="ChEBI" id="CHEBI:15378"/>
        <dbReference type="ChEBI" id="CHEBI:43474"/>
        <dbReference type="ChEBI" id="CHEBI:57604"/>
        <dbReference type="ChEBI" id="CHEBI:57783"/>
        <dbReference type="ChEBI" id="CHEBI:58349"/>
        <dbReference type="ChEBI" id="CHEBI:59776"/>
        <dbReference type="EC" id="1.2.1.59"/>
    </reaction>
</comment>
<keyword evidence="5 10" id="KW-0560">Oxidoreductase</keyword>
<dbReference type="Gene3D" id="3.40.50.720">
    <property type="entry name" value="NAD(P)-binding Rossmann-like Domain"/>
    <property type="match status" value="1"/>
</dbReference>
<evidence type="ECO:0000256" key="3">
    <source>
        <dbReference type="ARBA" id="ARBA00011881"/>
    </source>
</evidence>
<dbReference type="GO" id="GO:0051287">
    <property type="term" value="F:NAD binding"/>
    <property type="evidence" value="ECO:0007669"/>
    <property type="project" value="UniProtKB-UniRule"/>
</dbReference>
<dbReference type="SMART" id="SM00846">
    <property type="entry name" value="Gp_dh_N"/>
    <property type="match status" value="1"/>
</dbReference>
<comment type="pathway">
    <text evidence="1 10 12">Carbohydrate degradation; glycolysis; pyruvate from D-glyceraldehyde 3-phosphate: step 1/5.</text>
</comment>
<evidence type="ECO:0000256" key="9">
    <source>
        <dbReference type="ARBA" id="ARBA00048853"/>
    </source>
</evidence>
<dbReference type="InterPro" id="IPR020831">
    <property type="entry name" value="GlycerAld/Erythrose_P_DH"/>
</dbReference>
<feature type="domain" description="Glyceraldehyde 3-phosphate dehydrogenase NAD(P) binding" evidence="13">
    <location>
        <begin position="2"/>
        <end position="140"/>
    </location>
</feature>
<dbReference type="InterPro" id="IPR036291">
    <property type="entry name" value="NAD(P)-bd_dom_sf"/>
</dbReference>
<dbReference type="GO" id="GO:0005737">
    <property type="term" value="C:cytoplasm"/>
    <property type="evidence" value="ECO:0007669"/>
    <property type="project" value="UniProtKB-SubCell"/>
</dbReference>
<proteinExistence type="inferred from homology"/>
<protein>
    <recommendedName>
        <fullName evidence="10 12">Glyceraldehyde-3-phosphate dehydrogenase</fullName>
        <shortName evidence="10">GAPDH</shortName>
        <ecNumber evidence="10 12">1.2.1.59</ecNumber>
    </recommendedName>
    <alternativeName>
        <fullName evidence="10">NAD(P)-dependent glyceraldehyde-3-phosphate dehydrogenase</fullName>
    </alternativeName>
</protein>
<evidence type="ECO:0000256" key="4">
    <source>
        <dbReference type="ARBA" id="ARBA00022857"/>
    </source>
</evidence>
<keyword evidence="10 12" id="KW-0963">Cytoplasm</keyword>
<keyword evidence="6 10" id="KW-0520">NAD</keyword>
<feature type="binding site" evidence="10">
    <location>
        <position position="302"/>
    </location>
    <ligand>
        <name>NAD(+)</name>
        <dbReference type="ChEBI" id="CHEBI:57540"/>
    </ligand>
</feature>
<dbReference type="InterPro" id="IPR020830">
    <property type="entry name" value="GlycerAld_3-P_DH_AS"/>
</dbReference>
<feature type="binding site" evidence="10">
    <location>
        <begin position="194"/>
        <end position="195"/>
    </location>
    <ligand>
        <name>D-glyceraldehyde 3-phosphate</name>
        <dbReference type="ChEBI" id="CHEBI:59776"/>
    </ligand>
</feature>
<comment type="subcellular location">
    <subcellularLocation>
        <location evidence="10 12">Cytoplasm</location>
    </subcellularLocation>
</comment>
<dbReference type="Gene3D" id="3.30.360.10">
    <property type="entry name" value="Dihydrodipicolinate Reductase, domain 2"/>
    <property type="match status" value="1"/>
</dbReference>
<dbReference type="CDD" id="cd18127">
    <property type="entry name" value="GAPDH_II_C"/>
    <property type="match status" value="1"/>
</dbReference>
<evidence type="ECO:0000256" key="11">
    <source>
        <dbReference type="PIRSR" id="PIRSR000149-1"/>
    </source>
</evidence>
<feature type="binding site" evidence="10">
    <location>
        <position position="110"/>
    </location>
    <ligand>
        <name>NAD(+)</name>
        <dbReference type="ChEBI" id="CHEBI:57540"/>
    </ligand>
</feature>
<feature type="binding site" evidence="10">
    <location>
        <begin position="139"/>
        <end position="141"/>
    </location>
    <ligand>
        <name>D-glyceraldehyde 3-phosphate</name>
        <dbReference type="ChEBI" id="CHEBI:59776"/>
    </ligand>
</feature>
<sequence length="338" mass="36450">MIRIGVNGYGVIGRRIADAIRLQPDMELTGIVKVKADYKATLALTKGYDLYSADKSGQDSFREKGLAISGSLTDLVPKVDIMIDASPADVGAANKSVYEGFHKPAIFQGGEDHDIAGISFVAQCNYDKAKGHSSTRVVSCNTTALCRVLGSIDESIGISRGRVVLTRRAADPDEPSKGPIDAVVLDPVNIPSHHGPDVNTVLPGVKITTMAMKVPTTHMHLHTVILTLEDPNASEETITQKLEETTRVLLVNGKDGLKSTAHLVDLGRELGRPRGDIYEAIVWKDSICVDEQEVSFFMAVHQEAIVIPENVDAIRAMLGTKSRDESIAITNNTLGIDK</sequence>
<feature type="active site" description="Nucleophile" evidence="10 11">
    <location>
        <position position="140"/>
    </location>
</feature>
<evidence type="ECO:0000256" key="2">
    <source>
        <dbReference type="ARBA" id="ARBA00007406"/>
    </source>
</evidence>